<dbReference type="InterPro" id="IPR036869">
    <property type="entry name" value="J_dom_sf"/>
</dbReference>
<dbReference type="AlphaFoldDB" id="A0A011P756"/>
<dbReference type="GO" id="GO:1990230">
    <property type="term" value="C:iron-sulfur cluster transfer complex"/>
    <property type="evidence" value="ECO:0007669"/>
    <property type="project" value="TreeGrafter"/>
</dbReference>
<dbReference type="Gene3D" id="1.10.287.110">
    <property type="entry name" value="DnaJ domain"/>
    <property type="match status" value="1"/>
</dbReference>
<evidence type="ECO:0000256" key="3">
    <source>
        <dbReference type="ARBA" id="ARBA00025596"/>
    </source>
</evidence>
<comment type="similarity">
    <text evidence="1 4">Belongs to the HscB family.</text>
</comment>
<dbReference type="GO" id="GO:0001671">
    <property type="term" value="F:ATPase activator activity"/>
    <property type="evidence" value="ECO:0007669"/>
    <property type="project" value="InterPro"/>
</dbReference>
<dbReference type="PATRIC" id="fig|1454004.3.peg.689"/>
<dbReference type="Gene3D" id="1.20.1280.20">
    <property type="entry name" value="HscB, C-terminal domain"/>
    <property type="match status" value="1"/>
</dbReference>
<evidence type="ECO:0000313" key="7">
    <source>
        <dbReference type="Proteomes" id="UP000022141"/>
    </source>
</evidence>
<comment type="subunit">
    <text evidence="4">Interacts with HscA and stimulates its ATPase activity.</text>
</comment>
<dbReference type="GO" id="GO:0051259">
    <property type="term" value="P:protein complex oligomerization"/>
    <property type="evidence" value="ECO:0007669"/>
    <property type="project" value="InterPro"/>
</dbReference>
<protein>
    <recommendedName>
        <fullName evidence="4">Co-chaperone protein HscB homolog</fullName>
    </recommendedName>
</protein>
<dbReference type="NCBIfam" id="NF002935">
    <property type="entry name" value="PRK03578.1"/>
    <property type="match status" value="1"/>
</dbReference>
<dbReference type="PROSITE" id="PS50076">
    <property type="entry name" value="DNAJ_2"/>
    <property type="match status" value="1"/>
</dbReference>
<dbReference type="InterPro" id="IPR004640">
    <property type="entry name" value="HscB"/>
</dbReference>
<reference evidence="6" key="1">
    <citation type="submission" date="2014-02" db="EMBL/GenBank/DDBJ databases">
        <title>Expanding our view of genomic diversity in Candidatus Accumulibacter clades.</title>
        <authorList>
            <person name="Skennerton C.T."/>
            <person name="Barr J.J."/>
            <person name="Slater F.R."/>
            <person name="Bond P.L."/>
            <person name="Tyson G.W."/>
        </authorList>
    </citation>
    <scope>NUCLEOTIDE SEQUENCE [LARGE SCALE GENOMIC DNA]</scope>
</reference>
<sequence length="175" mass="20482">MDFNTDHFSLFELPARFRLDAPLLDGRYLEMQSRVHPDRFTGAGDAERRLSLQWATRVNEAYQTLKKPLSRARYLLHLADHDVGSENNVLMPNDFLVEQMEWREAVAEARTAGEHHELEHLHHRLQHDIGKRYEELAALLDDAHDLEQAADRVRRLMFIEKLLVELDEAMIACEE</sequence>
<dbReference type="SUPFAM" id="SSF46565">
    <property type="entry name" value="Chaperone J-domain"/>
    <property type="match status" value="1"/>
</dbReference>
<dbReference type="GO" id="GO:0044571">
    <property type="term" value="P:[2Fe-2S] cluster assembly"/>
    <property type="evidence" value="ECO:0007669"/>
    <property type="project" value="InterPro"/>
</dbReference>
<dbReference type="InterPro" id="IPR009073">
    <property type="entry name" value="HscB_oligo_C"/>
</dbReference>
<dbReference type="InterPro" id="IPR036386">
    <property type="entry name" value="HscB_C_sf"/>
</dbReference>
<dbReference type="GO" id="GO:0006457">
    <property type="term" value="P:protein folding"/>
    <property type="evidence" value="ECO:0007669"/>
    <property type="project" value="UniProtKB-UniRule"/>
</dbReference>
<evidence type="ECO:0000313" key="6">
    <source>
        <dbReference type="EMBL" id="EXI90803.1"/>
    </source>
</evidence>
<evidence type="ECO:0000256" key="4">
    <source>
        <dbReference type="HAMAP-Rule" id="MF_00682"/>
    </source>
</evidence>
<name>A0A011P756_ACCRE</name>
<dbReference type="NCBIfam" id="TIGR00714">
    <property type="entry name" value="hscB"/>
    <property type="match status" value="1"/>
</dbReference>
<evidence type="ECO:0000256" key="1">
    <source>
        <dbReference type="ARBA" id="ARBA00010476"/>
    </source>
</evidence>
<gene>
    <name evidence="6" type="primary">hscB_1</name>
    <name evidence="4" type="synonym">hscB</name>
    <name evidence="6" type="ORF">AW11_00662</name>
</gene>
<evidence type="ECO:0000256" key="2">
    <source>
        <dbReference type="ARBA" id="ARBA00023186"/>
    </source>
</evidence>
<dbReference type="SUPFAM" id="SSF47144">
    <property type="entry name" value="HSC20 (HSCB), C-terminal oligomerisation domain"/>
    <property type="match status" value="1"/>
</dbReference>
<dbReference type="PANTHER" id="PTHR14021">
    <property type="entry name" value="IRON-SULFUR CLUSTER CO-CHAPERONE PROTEIN HSCB"/>
    <property type="match status" value="1"/>
</dbReference>
<comment type="caution">
    <text evidence="6">The sequence shown here is derived from an EMBL/GenBank/DDBJ whole genome shotgun (WGS) entry which is preliminary data.</text>
</comment>
<dbReference type="Proteomes" id="UP000022141">
    <property type="component" value="Unassembled WGS sequence"/>
</dbReference>
<accession>A0A011P756</accession>
<comment type="function">
    <text evidence="3 4">Co-chaperone involved in the maturation of iron-sulfur cluster-containing proteins. Seems to help targeting proteins to be folded toward HscA.</text>
</comment>
<dbReference type="SMART" id="SM00271">
    <property type="entry name" value="DnaJ"/>
    <property type="match status" value="1"/>
</dbReference>
<dbReference type="HAMAP" id="MF_00682">
    <property type="entry name" value="HscB"/>
    <property type="match status" value="1"/>
</dbReference>
<dbReference type="PANTHER" id="PTHR14021:SF15">
    <property type="entry name" value="IRON-SULFUR CLUSTER CO-CHAPERONE PROTEIN HSCB"/>
    <property type="match status" value="1"/>
</dbReference>
<dbReference type="EMBL" id="JEMY01000004">
    <property type="protein sequence ID" value="EXI90803.1"/>
    <property type="molecule type" value="Genomic_DNA"/>
</dbReference>
<dbReference type="eggNOG" id="COG1076">
    <property type="taxonomic scope" value="Bacteria"/>
</dbReference>
<dbReference type="Pfam" id="PF07743">
    <property type="entry name" value="HSCB_C"/>
    <property type="match status" value="1"/>
</dbReference>
<feature type="domain" description="J" evidence="5">
    <location>
        <begin position="6"/>
        <end position="78"/>
    </location>
</feature>
<organism evidence="6 7">
    <name type="scientific">Accumulibacter regalis</name>
    <dbReference type="NCBI Taxonomy" id="522306"/>
    <lineage>
        <taxon>Bacteria</taxon>
        <taxon>Pseudomonadati</taxon>
        <taxon>Pseudomonadota</taxon>
        <taxon>Betaproteobacteria</taxon>
        <taxon>Candidatus Accumulibacter</taxon>
    </lineage>
</organism>
<keyword evidence="2 4" id="KW-0143">Chaperone</keyword>
<dbReference type="CDD" id="cd06257">
    <property type="entry name" value="DnaJ"/>
    <property type="match status" value="1"/>
</dbReference>
<evidence type="ECO:0000259" key="5">
    <source>
        <dbReference type="PROSITE" id="PS50076"/>
    </source>
</evidence>
<dbReference type="GO" id="GO:0051087">
    <property type="term" value="F:protein-folding chaperone binding"/>
    <property type="evidence" value="ECO:0007669"/>
    <property type="project" value="InterPro"/>
</dbReference>
<dbReference type="InterPro" id="IPR001623">
    <property type="entry name" value="DnaJ_domain"/>
</dbReference>
<dbReference type="STRING" id="1454004.AW11_00662"/>
<keyword evidence="7" id="KW-1185">Reference proteome</keyword>
<proteinExistence type="inferred from homology"/>